<reference evidence="1 2" key="1">
    <citation type="journal article" date="2003" name="Proc. Natl. Acad. Sci. U.S.A.">
        <title>The genome sequence of Clostridium tetani, the causative agent of tetanus disease.</title>
        <authorList>
            <person name="Brueggemann H."/>
            <person name="Baumer S."/>
            <person name="Fricke W.F."/>
            <person name="Wiezer A."/>
            <person name="Liesegang H."/>
            <person name="Decker I."/>
            <person name="Herzberg C."/>
            <person name="Martinez-Arias R."/>
            <person name="Merkl R."/>
            <person name="Henne A."/>
            <person name="Gottschalk G."/>
        </authorList>
    </citation>
    <scope>NUCLEOTIDE SEQUENCE [LARGE SCALE GENOMIC DNA]</scope>
    <source>
        <strain evidence="2">Massachusetts / E88</strain>
    </source>
</reference>
<accession>Q897U4</accession>
<dbReference type="EMBL" id="AE015927">
    <property type="protein sequence ID" value="AAO35242.1"/>
    <property type="molecule type" value="Genomic_DNA"/>
</dbReference>
<keyword evidence="2" id="KW-1185">Reference proteome</keyword>
<dbReference type="Proteomes" id="UP000001412">
    <property type="component" value="Chromosome"/>
</dbReference>
<evidence type="ECO:0000313" key="2">
    <source>
        <dbReference type="Proteomes" id="UP000001412"/>
    </source>
</evidence>
<proteinExistence type="predicted"/>
<dbReference type="KEGG" id="ctc:CTC_00631"/>
<dbReference type="SUPFAM" id="SSF141571">
    <property type="entry name" value="Pentapeptide repeat-like"/>
    <property type="match status" value="1"/>
</dbReference>
<organism evidence="1 2">
    <name type="scientific">Clostridium tetani (strain Massachusetts / E88)</name>
    <dbReference type="NCBI Taxonomy" id="212717"/>
    <lineage>
        <taxon>Bacteria</taxon>
        <taxon>Bacillati</taxon>
        <taxon>Bacillota</taxon>
        <taxon>Clostridia</taxon>
        <taxon>Eubacteriales</taxon>
        <taxon>Clostridiaceae</taxon>
        <taxon>Clostridium</taxon>
    </lineage>
</organism>
<dbReference type="InterPro" id="IPR001646">
    <property type="entry name" value="5peptide_repeat"/>
</dbReference>
<protein>
    <submittedName>
        <fullName evidence="1">Conserved protein</fullName>
    </submittedName>
</protein>
<dbReference type="Gene3D" id="2.160.20.80">
    <property type="entry name" value="E3 ubiquitin-protein ligase SopA"/>
    <property type="match status" value="1"/>
</dbReference>
<dbReference type="STRING" id="212717.CTC_00631"/>
<evidence type="ECO:0000313" key="1">
    <source>
        <dbReference type="EMBL" id="AAO35242.1"/>
    </source>
</evidence>
<dbReference type="HOGENOM" id="CLU_068870_1_0_9"/>
<dbReference type="Pfam" id="PF00805">
    <property type="entry name" value="Pentapeptide"/>
    <property type="match status" value="1"/>
</dbReference>
<sequence length="221" mass="25488">MKGCIGYDCFGAGQHVTQCIYKGETWKTSQEQSKEIFDVFVIIFQLYQIRYFLEEAKIIIPTKELWSDIQNLINENEDLCNSTPQIILDIDIESYRNKVNVILKKICDSIIKCFKNSDNKRVTEFLGRNLKKRDMSGLDLSMKLLIATNFDSCIFDGTVFLGADTRDTNFSNADLREAIFLTQGQINSAKGNRNTKLPKHLDYPVTWKYVKQGRYSNSNFS</sequence>
<gene>
    <name evidence="1" type="ordered locus">CTC_00631</name>
</gene>
<dbReference type="AlphaFoldDB" id="Q897U4"/>
<name>Q897U4_CLOTE</name>